<dbReference type="Pfam" id="PF13561">
    <property type="entry name" value="adh_short_C2"/>
    <property type="match status" value="1"/>
</dbReference>
<dbReference type="GO" id="GO:0016491">
    <property type="term" value="F:oxidoreductase activity"/>
    <property type="evidence" value="ECO:0007669"/>
    <property type="project" value="UniProtKB-KW"/>
</dbReference>
<keyword evidence="6" id="KW-1185">Reference proteome</keyword>
<name>A0A9J6PE17_9PROT</name>
<sequence>MSLKDHAAIVTGGAKGIGRAIVERFARDGARLVIADTDEGAGEKLREEIVEAGGEAIFIDCDVSDRLDVHNLVAAAIDAYGRIDTLVNNAGIIAGADFLDYKEDDFDRVLAVNLKGPFLVGQAVARQMVKQIAEEETKPRDVRAAIVNMSSVNAVLAIPNQLAYVTSKGGLNQMTKVMALSLAPHGIRVNAIGPGSIQTDVLKAVMGDEAAKRKILSRTPIGRIGQPEEIAELAAFLASPAASYLTGTCIYADGGRMGLNYLMPTDEE</sequence>
<dbReference type="RefSeq" id="WP_269330829.1">
    <property type="nucleotide sequence ID" value="NZ_JAMZFT010000001.1"/>
</dbReference>
<comment type="caution">
    <text evidence="5">The sequence shown here is derived from an EMBL/GenBank/DDBJ whole genome shotgun (WGS) entry which is preliminary data.</text>
</comment>
<dbReference type="InterPro" id="IPR020904">
    <property type="entry name" value="Sc_DH/Rdtase_CS"/>
</dbReference>
<evidence type="ECO:0000313" key="5">
    <source>
        <dbReference type="EMBL" id="MCP1334863.1"/>
    </source>
</evidence>
<evidence type="ECO:0000259" key="4">
    <source>
        <dbReference type="SMART" id="SM00822"/>
    </source>
</evidence>
<dbReference type="CDD" id="cd05233">
    <property type="entry name" value="SDR_c"/>
    <property type="match status" value="1"/>
</dbReference>
<dbReference type="PANTHER" id="PTHR24321:SF8">
    <property type="entry name" value="ESTRADIOL 17-BETA-DEHYDROGENASE 8-RELATED"/>
    <property type="match status" value="1"/>
</dbReference>
<dbReference type="EMBL" id="JAMZFT010000001">
    <property type="protein sequence ID" value="MCP1334863.1"/>
    <property type="molecule type" value="Genomic_DNA"/>
</dbReference>
<dbReference type="Proteomes" id="UP001055804">
    <property type="component" value="Unassembled WGS sequence"/>
</dbReference>
<evidence type="ECO:0000313" key="6">
    <source>
        <dbReference type="Proteomes" id="UP001055804"/>
    </source>
</evidence>
<proteinExistence type="inferred from homology"/>
<dbReference type="PROSITE" id="PS00061">
    <property type="entry name" value="ADH_SHORT"/>
    <property type="match status" value="1"/>
</dbReference>
<gene>
    <name evidence="5" type="ORF">NJQ99_00395</name>
</gene>
<dbReference type="NCBIfam" id="NF005559">
    <property type="entry name" value="PRK07231.1"/>
    <property type="match status" value="1"/>
</dbReference>
<dbReference type="InterPro" id="IPR057326">
    <property type="entry name" value="KR_dom"/>
</dbReference>
<keyword evidence="3" id="KW-0520">NAD</keyword>
<dbReference type="SUPFAM" id="SSF51735">
    <property type="entry name" value="NAD(P)-binding Rossmann-fold domains"/>
    <property type="match status" value="1"/>
</dbReference>
<dbReference type="Gene3D" id="3.40.50.720">
    <property type="entry name" value="NAD(P)-binding Rossmann-like Domain"/>
    <property type="match status" value="1"/>
</dbReference>
<evidence type="ECO:0000256" key="1">
    <source>
        <dbReference type="ARBA" id="ARBA00006484"/>
    </source>
</evidence>
<evidence type="ECO:0000256" key="2">
    <source>
        <dbReference type="ARBA" id="ARBA00023002"/>
    </source>
</evidence>
<dbReference type="PANTHER" id="PTHR24321">
    <property type="entry name" value="DEHYDROGENASES, SHORT CHAIN"/>
    <property type="match status" value="1"/>
</dbReference>
<protein>
    <submittedName>
        <fullName evidence="5">3-oxoacyl-ACP reductase FabG</fullName>
    </submittedName>
</protein>
<accession>A0A9J6PE17</accession>
<organism evidence="5 6">
    <name type="scientific">Futiania mangrovi</name>
    <dbReference type="NCBI Taxonomy" id="2959716"/>
    <lineage>
        <taxon>Bacteria</taxon>
        <taxon>Pseudomonadati</taxon>
        <taxon>Pseudomonadota</taxon>
        <taxon>Alphaproteobacteria</taxon>
        <taxon>Futianiales</taxon>
        <taxon>Futianiaceae</taxon>
        <taxon>Futiania</taxon>
    </lineage>
</organism>
<reference evidence="5" key="1">
    <citation type="submission" date="2022-06" db="EMBL/GenBank/DDBJ databases">
        <title>Isolation and Genomics of Futiania mangrovii gen. nov., sp. nov., a Rare and Metabolically-versatile member in the Class Alphaproteobacteria.</title>
        <authorList>
            <person name="Liu L."/>
            <person name="Huang W.-C."/>
            <person name="Pan J."/>
            <person name="Li J."/>
            <person name="Huang Y."/>
            <person name="Du H."/>
            <person name="Liu Y."/>
            <person name="Li M."/>
        </authorList>
    </citation>
    <scope>NUCLEOTIDE SEQUENCE</scope>
    <source>
        <strain evidence="5">FT118</strain>
    </source>
</reference>
<evidence type="ECO:0000256" key="3">
    <source>
        <dbReference type="ARBA" id="ARBA00023027"/>
    </source>
</evidence>
<comment type="similarity">
    <text evidence="1">Belongs to the short-chain dehydrogenases/reductases (SDR) family.</text>
</comment>
<keyword evidence="2" id="KW-0560">Oxidoreductase</keyword>
<dbReference type="PRINTS" id="PR00080">
    <property type="entry name" value="SDRFAMILY"/>
</dbReference>
<dbReference type="AlphaFoldDB" id="A0A9J6PE17"/>
<feature type="domain" description="Ketoreductase" evidence="4">
    <location>
        <begin position="6"/>
        <end position="195"/>
    </location>
</feature>
<dbReference type="FunFam" id="3.40.50.720:FF:000084">
    <property type="entry name" value="Short-chain dehydrogenase reductase"/>
    <property type="match status" value="1"/>
</dbReference>
<dbReference type="InterPro" id="IPR036291">
    <property type="entry name" value="NAD(P)-bd_dom_sf"/>
</dbReference>
<dbReference type="PRINTS" id="PR00081">
    <property type="entry name" value="GDHRDH"/>
</dbReference>
<dbReference type="InterPro" id="IPR002347">
    <property type="entry name" value="SDR_fam"/>
</dbReference>
<dbReference type="SMART" id="SM00822">
    <property type="entry name" value="PKS_KR"/>
    <property type="match status" value="1"/>
</dbReference>